<dbReference type="InterPro" id="IPR001322">
    <property type="entry name" value="Lamin_tail_dom"/>
</dbReference>
<name>A0A538U433_UNCEI</name>
<proteinExistence type="predicted"/>
<feature type="chain" id="PRO_5022149241" evidence="1">
    <location>
        <begin position="26"/>
        <end position="211"/>
    </location>
</feature>
<dbReference type="Proteomes" id="UP000319771">
    <property type="component" value="Unassembled WGS sequence"/>
</dbReference>
<evidence type="ECO:0000313" key="3">
    <source>
        <dbReference type="EMBL" id="TMQ70633.1"/>
    </source>
</evidence>
<evidence type="ECO:0000313" key="4">
    <source>
        <dbReference type="Proteomes" id="UP000319771"/>
    </source>
</evidence>
<sequence>MRIASVLVGLLLVLLGLAPTAPAHAQSPLRLNEFMAGPARDWDGSGTFSSRDDEWVEVVNAGATSLALDGFIITDGDSLPRFALSGSLAPGDHRMVTGKESYDWEKATGHPAFGLSLANSGDAVMLWQVVGAETLRVDAYTYTSHEAAADRAMGRSPDATGAWVIFDALDPYTGTTPPQGNGCAPTPGAANACGSTPVRSVPWGRLRTIYR</sequence>
<evidence type="ECO:0000256" key="1">
    <source>
        <dbReference type="SAM" id="SignalP"/>
    </source>
</evidence>
<organism evidence="3 4">
    <name type="scientific">Eiseniibacteriota bacterium</name>
    <dbReference type="NCBI Taxonomy" id="2212470"/>
    <lineage>
        <taxon>Bacteria</taxon>
        <taxon>Candidatus Eiseniibacteriota</taxon>
    </lineage>
</organism>
<feature type="domain" description="LTD" evidence="2">
    <location>
        <begin position="19"/>
        <end position="144"/>
    </location>
</feature>
<dbReference type="InterPro" id="IPR036415">
    <property type="entry name" value="Lamin_tail_dom_sf"/>
</dbReference>
<gene>
    <name evidence="3" type="ORF">E6K81_12145</name>
</gene>
<dbReference type="AlphaFoldDB" id="A0A538U433"/>
<feature type="signal peptide" evidence="1">
    <location>
        <begin position="1"/>
        <end position="25"/>
    </location>
</feature>
<dbReference type="EMBL" id="VBPB01000213">
    <property type="protein sequence ID" value="TMQ70633.1"/>
    <property type="molecule type" value="Genomic_DNA"/>
</dbReference>
<reference evidence="3 4" key="1">
    <citation type="journal article" date="2019" name="Nat. Microbiol.">
        <title>Mediterranean grassland soil C-N compound turnover is dependent on rainfall and depth, and is mediated by genomically divergent microorganisms.</title>
        <authorList>
            <person name="Diamond S."/>
            <person name="Andeer P.F."/>
            <person name="Li Z."/>
            <person name="Crits-Christoph A."/>
            <person name="Burstein D."/>
            <person name="Anantharaman K."/>
            <person name="Lane K.R."/>
            <person name="Thomas B.C."/>
            <person name="Pan C."/>
            <person name="Northen T.R."/>
            <person name="Banfield J.F."/>
        </authorList>
    </citation>
    <scope>NUCLEOTIDE SEQUENCE [LARGE SCALE GENOMIC DNA]</scope>
    <source>
        <strain evidence="3">WS_11</strain>
    </source>
</reference>
<comment type="caution">
    <text evidence="3">The sequence shown here is derived from an EMBL/GenBank/DDBJ whole genome shotgun (WGS) entry which is preliminary data.</text>
</comment>
<protein>
    <submittedName>
        <fullName evidence="3">Lamin tail domain-containing protein</fullName>
    </submittedName>
</protein>
<dbReference type="Pfam" id="PF00932">
    <property type="entry name" value="LTD"/>
    <property type="match status" value="1"/>
</dbReference>
<accession>A0A538U433</accession>
<dbReference type="PROSITE" id="PS51841">
    <property type="entry name" value="LTD"/>
    <property type="match status" value="1"/>
</dbReference>
<evidence type="ECO:0000259" key="2">
    <source>
        <dbReference type="PROSITE" id="PS51841"/>
    </source>
</evidence>
<keyword evidence="1" id="KW-0732">Signal</keyword>
<dbReference type="SUPFAM" id="SSF74853">
    <property type="entry name" value="Lamin A/C globular tail domain"/>
    <property type="match status" value="1"/>
</dbReference>